<comment type="function">
    <text evidence="2">Putative transcription activator involved in regulating light control of development.</text>
</comment>
<reference evidence="5" key="1">
    <citation type="submission" date="2024-10" db="EMBL/GenBank/DDBJ databases">
        <authorList>
            <person name="Ryan C."/>
        </authorList>
    </citation>
    <scope>NUCLEOTIDE SEQUENCE [LARGE SCALE GENOMIC DNA]</scope>
</reference>
<dbReference type="Pfam" id="PF10551">
    <property type="entry name" value="MULE"/>
    <property type="match status" value="1"/>
</dbReference>
<evidence type="ECO:0000313" key="5">
    <source>
        <dbReference type="EMBL" id="CAL4999910.1"/>
    </source>
</evidence>
<comment type="similarity">
    <text evidence="2">Belongs to the FHY3/FAR1 family.</text>
</comment>
<dbReference type="InterPro" id="IPR031052">
    <property type="entry name" value="FHY3/FAR1"/>
</dbReference>
<keyword evidence="2" id="KW-0539">Nucleus</keyword>
<accession>A0ABC9BE43</accession>
<comment type="subcellular location">
    <subcellularLocation>
        <location evidence="2">Nucleus</location>
    </subcellularLocation>
</comment>
<organism evidence="5 6">
    <name type="scientific">Urochloa decumbens</name>
    <dbReference type="NCBI Taxonomy" id="240449"/>
    <lineage>
        <taxon>Eukaryota</taxon>
        <taxon>Viridiplantae</taxon>
        <taxon>Streptophyta</taxon>
        <taxon>Embryophyta</taxon>
        <taxon>Tracheophyta</taxon>
        <taxon>Spermatophyta</taxon>
        <taxon>Magnoliopsida</taxon>
        <taxon>Liliopsida</taxon>
        <taxon>Poales</taxon>
        <taxon>Poaceae</taxon>
        <taxon>PACMAD clade</taxon>
        <taxon>Panicoideae</taxon>
        <taxon>Panicodae</taxon>
        <taxon>Paniceae</taxon>
        <taxon>Melinidinae</taxon>
        <taxon>Urochloa</taxon>
    </lineage>
</organism>
<protein>
    <recommendedName>
        <fullName evidence="2">Protein FAR1-RELATED SEQUENCE</fullName>
    </recommendedName>
</protein>
<feature type="domain" description="SWIM-type" evidence="4">
    <location>
        <begin position="433"/>
        <end position="469"/>
    </location>
</feature>
<dbReference type="PANTHER" id="PTHR31669:SF307">
    <property type="entry name" value="PROTEIN FAR1-RELATED SEQUENCE"/>
    <property type="match status" value="1"/>
</dbReference>
<keyword evidence="2" id="KW-0862">Zinc</keyword>
<evidence type="ECO:0000259" key="4">
    <source>
        <dbReference type="PROSITE" id="PS50966"/>
    </source>
</evidence>
<keyword evidence="6" id="KW-1185">Reference proteome</keyword>
<dbReference type="GO" id="GO:0006355">
    <property type="term" value="P:regulation of DNA-templated transcription"/>
    <property type="evidence" value="ECO:0007669"/>
    <property type="project" value="UniProtKB-UniRule"/>
</dbReference>
<feature type="compositionally biased region" description="Basic and acidic residues" evidence="3">
    <location>
        <begin position="647"/>
        <end position="657"/>
    </location>
</feature>
<sequence>MIRLLRSKDDGWYISRHVAEHNHELTETCGQTGEWGSHRRLDASAIEMIKYLRENNVSLTKVHCVMGSMFGSMNNMPITKRSLRAICHQIAKDQMDDDWQKVLDTFREIRKQDDGFQFSVKLDEKKKNLTNLLWINGNSRHQYQYFGDVITFDTTYCTNIYKMPFGLFVGVNNHFQTTIFGGVFMKDETIPSFKWVFEEFVSLMGGKIPQTVFTDQCAAMADAIANVWKGAKHLWCKWHIFKDAGAKLGPIYKKGSPFRKLFHKIINDMLTIDEFERAWAYMLDLYKLRDNAYLENIYKKREKWAKPYFKGCFCARMASTQRSESANHMLKRFVPRNCSMNIFVVQFNKLMFDRSNAQDRAEFDTKIFNNVRDRAWPVEEHAMKFYTAAAYGLFRKEINKATHYMAIQKVEKKEYNIVCANPRRKHPWGREKYTVSIINEGERYDCECGLYENFGMLCGHVLRVLFHIGGYEIPKAHIHKRWTRSAMDVLPERIKGYQKDTLCMQSMTFRHSYLYVNAMAVVQDGNKDVEAFEIVAKYLKKAQKKLKEYFKAKESMPSSQSNGIQIRSFMQTNYYTTESDVGVESGYETEERTMNTYGASGSCAGMSDSELLRIKAPTFNRRVGRPKQNRFKGTQDYYGKKQKRKYKESDHTIDENGKKKRALPRCRDCGILGHTAAQCRKKKVDVTTELPEF</sequence>
<name>A0ABC9BE43_9POAL</name>
<dbReference type="Proteomes" id="UP001497457">
    <property type="component" value="Chromosome 25rd"/>
</dbReference>
<evidence type="ECO:0000256" key="1">
    <source>
        <dbReference type="PROSITE-ProRule" id="PRU00325"/>
    </source>
</evidence>
<dbReference type="InterPro" id="IPR007527">
    <property type="entry name" value="Znf_SWIM"/>
</dbReference>
<feature type="region of interest" description="Disordered" evidence="3">
    <location>
        <begin position="638"/>
        <end position="659"/>
    </location>
</feature>
<gene>
    <name evidence="5" type="ORF">URODEC1_LOCUS64585</name>
</gene>
<evidence type="ECO:0000313" key="6">
    <source>
        <dbReference type="Proteomes" id="UP001497457"/>
    </source>
</evidence>
<dbReference type="GO" id="GO:0008270">
    <property type="term" value="F:zinc ion binding"/>
    <property type="evidence" value="ECO:0007669"/>
    <property type="project" value="UniProtKB-UniRule"/>
</dbReference>
<dbReference type="PANTHER" id="PTHR31669">
    <property type="entry name" value="PROTEIN FAR1-RELATED SEQUENCE 10-RELATED"/>
    <property type="match status" value="1"/>
</dbReference>
<dbReference type="EMBL" id="OZ075135">
    <property type="protein sequence ID" value="CAL4999910.1"/>
    <property type="molecule type" value="Genomic_DNA"/>
</dbReference>
<evidence type="ECO:0000256" key="3">
    <source>
        <dbReference type="SAM" id="MobiDB-lite"/>
    </source>
</evidence>
<dbReference type="InterPro" id="IPR018289">
    <property type="entry name" value="MULE_transposase_dom"/>
</dbReference>
<dbReference type="PROSITE" id="PS50966">
    <property type="entry name" value="ZF_SWIM"/>
    <property type="match status" value="1"/>
</dbReference>
<keyword evidence="2" id="KW-0479">Metal-binding</keyword>
<evidence type="ECO:0000256" key="2">
    <source>
        <dbReference type="RuleBase" id="RU367018"/>
    </source>
</evidence>
<dbReference type="GO" id="GO:0005634">
    <property type="term" value="C:nucleus"/>
    <property type="evidence" value="ECO:0007669"/>
    <property type="project" value="UniProtKB-SubCell"/>
</dbReference>
<proteinExistence type="inferred from homology"/>
<dbReference type="AlphaFoldDB" id="A0ABC9BE43"/>
<keyword evidence="1 2" id="KW-0863">Zinc-finger</keyword>